<dbReference type="InterPro" id="IPR016181">
    <property type="entry name" value="Acyl_CoA_acyltransferase"/>
</dbReference>
<dbReference type="AlphaFoldDB" id="A0ABD0S5R9"/>
<organism evidence="2 3">
    <name type="scientific">Loxostege sticticalis</name>
    <name type="common">Beet webworm moth</name>
    <dbReference type="NCBI Taxonomy" id="481309"/>
    <lineage>
        <taxon>Eukaryota</taxon>
        <taxon>Metazoa</taxon>
        <taxon>Ecdysozoa</taxon>
        <taxon>Arthropoda</taxon>
        <taxon>Hexapoda</taxon>
        <taxon>Insecta</taxon>
        <taxon>Pterygota</taxon>
        <taxon>Neoptera</taxon>
        <taxon>Endopterygota</taxon>
        <taxon>Lepidoptera</taxon>
        <taxon>Glossata</taxon>
        <taxon>Ditrysia</taxon>
        <taxon>Pyraloidea</taxon>
        <taxon>Crambidae</taxon>
        <taxon>Pyraustinae</taxon>
        <taxon>Loxostege</taxon>
    </lineage>
</organism>
<name>A0ABD0S5R9_LOXSC</name>
<sequence>MVFTRPPSVPYPNVWRRFTVQRGSSTIHLRIQDLTEDLFEASIQLLLKYFTRDEPPCKYIGIHKYPSAVAELEKLWRTTVKDNLSLVCVEDKENATEVVGVNVLTVVCKGDKEEPFHTEDKIWAKLFGAVDLVARSVDVFSHFGVEQYLTAYGLVVPPEWRGLRVGQQLLEARIPFCKSLGIKVTVTVFTAAASQAVAKKAGFLDLYEISYEELGKRGFLFPGVEQDTKSSKLMALVIE</sequence>
<evidence type="ECO:0000313" key="2">
    <source>
        <dbReference type="EMBL" id="KAL0809415.1"/>
    </source>
</evidence>
<evidence type="ECO:0000313" key="3">
    <source>
        <dbReference type="Proteomes" id="UP001549921"/>
    </source>
</evidence>
<feature type="domain" description="N-acetyltransferase" evidence="1">
    <location>
        <begin position="146"/>
        <end position="203"/>
    </location>
</feature>
<dbReference type="SUPFAM" id="SSF55729">
    <property type="entry name" value="Acyl-CoA N-acyltransferases (Nat)"/>
    <property type="match status" value="1"/>
</dbReference>
<dbReference type="PANTHER" id="PTHR20905:SF32">
    <property type="entry name" value="ARYLALKYLAMINE N-ACETYLTRANSFERASE-LIKE 7, ISOFORM A"/>
    <property type="match status" value="1"/>
</dbReference>
<dbReference type="Gene3D" id="3.40.630.30">
    <property type="match status" value="1"/>
</dbReference>
<dbReference type="PANTHER" id="PTHR20905">
    <property type="entry name" value="N-ACETYLTRANSFERASE-RELATED"/>
    <property type="match status" value="1"/>
</dbReference>
<proteinExistence type="predicted"/>
<accession>A0ABD0S5R9</accession>
<reference evidence="2 3" key="1">
    <citation type="submission" date="2024-06" db="EMBL/GenBank/DDBJ databases">
        <title>A chromosome-level genome assembly of beet webworm, Loxostege sticticalis.</title>
        <authorList>
            <person name="Zhang Y."/>
        </authorList>
    </citation>
    <scope>NUCLEOTIDE SEQUENCE [LARGE SCALE GENOMIC DNA]</scope>
    <source>
        <strain evidence="2">AQ028</strain>
        <tissue evidence="2">Male pupae</tissue>
    </source>
</reference>
<protein>
    <recommendedName>
        <fullName evidence="1">N-acetyltransferase domain-containing protein</fullName>
    </recommendedName>
</protein>
<dbReference type="Proteomes" id="UP001549921">
    <property type="component" value="Unassembled WGS sequence"/>
</dbReference>
<gene>
    <name evidence="2" type="ORF">ABMA28_011599</name>
</gene>
<comment type="caution">
    <text evidence="2">The sequence shown here is derived from an EMBL/GenBank/DDBJ whole genome shotgun (WGS) entry which is preliminary data.</text>
</comment>
<evidence type="ECO:0000259" key="1">
    <source>
        <dbReference type="Pfam" id="PF00583"/>
    </source>
</evidence>
<dbReference type="EMBL" id="JBEDNZ010000029">
    <property type="protein sequence ID" value="KAL0809415.1"/>
    <property type="molecule type" value="Genomic_DNA"/>
</dbReference>
<dbReference type="Pfam" id="PF00583">
    <property type="entry name" value="Acetyltransf_1"/>
    <property type="match status" value="1"/>
</dbReference>
<dbReference type="InterPro" id="IPR000182">
    <property type="entry name" value="GNAT_dom"/>
</dbReference>